<feature type="domain" description="SKP1 component POZ" evidence="3">
    <location>
        <begin position="5"/>
        <end position="63"/>
    </location>
</feature>
<dbReference type="GO" id="GO:0006511">
    <property type="term" value="P:ubiquitin-dependent protein catabolic process"/>
    <property type="evidence" value="ECO:0007669"/>
    <property type="project" value="InterPro"/>
</dbReference>
<evidence type="ECO:0000256" key="2">
    <source>
        <dbReference type="ARBA" id="ARBA00022786"/>
    </source>
</evidence>
<reference evidence="6" key="2">
    <citation type="submission" date="2020-12" db="UniProtKB">
        <authorList>
            <consortium name="WormBaseParasite"/>
        </authorList>
    </citation>
    <scope>IDENTIFICATION</scope>
</reference>
<evidence type="ECO:0000259" key="3">
    <source>
        <dbReference type="Pfam" id="PF03931"/>
    </source>
</evidence>
<dbReference type="Pfam" id="PF03931">
    <property type="entry name" value="Skp1_POZ"/>
    <property type="match status" value="1"/>
</dbReference>
<accession>A0A090L3I5</accession>
<dbReference type="InterPro" id="IPR016073">
    <property type="entry name" value="Skp1_comp_POZ"/>
</dbReference>
<dbReference type="AlphaFoldDB" id="A0A090L3I5"/>
<keyword evidence="2" id="KW-0833">Ubl conjugation pathway</keyword>
<dbReference type="PANTHER" id="PTHR11165">
    <property type="entry name" value="SKP1"/>
    <property type="match status" value="1"/>
</dbReference>
<dbReference type="WormBase" id="SRAE_1000251700">
    <property type="protein sequence ID" value="SRP11234"/>
    <property type="gene ID" value="WBGene00259132"/>
</dbReference>
<dbReference type="SMART" id="SM00512">
    <property type="entry name" value="Skp1"/>
    <property type="match status" value="1"/>
</dbReference>
<protein>
    <submittedName>
        <fullName evidence="4">SKP1 component family and BTB/POZ fold domain and SKP1 component, dimerisation domain and SKP1 component, POZ domain-containing protein</fullName>
    </submittedName>
</protein>
<dbReference type="SUPFAM" id="SSF54695">
    <property type="entry name" value="POZ domain"/>
    <property type="match status" value="1"/>
</dbReference>
<dbReference type="Gene3D" id="3.30.710.10">
    <property type="entry name" value="Potassium Channel Kv1.1, Chain A"/>
    <property type="match status" value="1"/>
</dbReference>
<dbReference type="EMBL" id="LN609528">
    <property type="protein sequence ID" value="CEF64262.1"/>
    <property type="molecule type" value="Genomic_DNA"/>
</dbReference>
<evidence type="ECO:0000313" key="6">
    <source>
        <dbReference type="WBParaSite" id="SRAE_1000251700.1"/>
    </source>
</evidence>
<evidence type="ECO:0000256" key="1">
    <source>
        <dbReference type="ARBA" id="ARBA00009993"/>
    </source>
</evidence>
<gene>
    <name evidence="4 6 7" type="ORF">SRAE_1000251700</name>
</gene>
<evidence type="ECO:0000313" key="7">
    <source>
        <dbReference type="WormBase" id="SRAE_1000251700"/>
    </source>
</evidence>
<dbReference type="Proteomes" id="UP000035682">
    <property type="component" value="Unplaced"/>
</dbReference>
<dbReference type="STRING" id="34506.A0A090L3I5"/>
<reference evidence="4 5" key="1">
    <citation type="submission" date="2014-09" db="EMBL/GenBank/DDBJ databases">
        <authorList>
            <person name="Martin A.A."/>
        </authorList>
    </citation>
    <scope>NUCLEOTIDE SEQUENCE</scope>
    <source>
        <strain evidence="5">ED321</strain>
        <strain evidence="4">ED321 Heterogonic</strain>
    </source>
</reference>
<dbReference type="OMA" id="SWESEMF"/>
<dbReference type="RefSeq" id="XP_024503463.1">
    <property type="nucleotide sequence ID" value="XM_024649603.1"/>
</dbReference>
<keyword evidence="5" id="KW-1185">Reference proteome</keyword>
<organism evidence="4">
    <name type="scientific">Strongyloides ratti</name>
    <name type="common">Parasitic roundworm</name>
    <dbReference type="NCBI Taxonomy" id="34506"/>
    <lineage>
        <taxon>Eukaryota</taxon>
        <taxon>Metazoa</taxon>
        <taxon>Ecdysozoa</taxon>
        <taxon>Nematoda</taxon>
        <taxon>Chromadorea</taxon>
        <taxon>Rhabditida</taxon>
        <taxon>Tylenchina</taxon>
        <taxon>Panagrolaimomorpha</taxon>
        <taxon>Strongyloidoidea</taxon>
        <taxon>Strongyloididae</taxon>
        <taxon>Strongyloides</taxon>
    </lineage>
</organism>
<dbReference type="InterPro" id="IPR011333">
    <property type="entry name" value="SKP1/BTB/POZ_sf"/>
</dbReference>
<dbReference type="OrthoDB" id="5798495at2759"/>
<dbReference type="CTD" id="36376627"/>
<dbReference type="InterPro" id="IPR036296">
    <property type="entry name" value="SKP1-like_dim_sf"/>
</dbReference>
<proteinExistence type="inferred from homology"/>
<dbReference type="SUPFAM" id="SSF81382">
    <property type="entry name" value="Skp1 dimerisation domain-like"/>
    <property type="match status" value="1"/>
</dbReference>
<comment type="similarity">
    <text evidence="1">Belongs to the SKP1 family.</text>
</comment>
<sequence length="155" mass="18049">MNTRVKIETGDGEIFEVTMEFIKNLKTCYQMVETLGGNCAVTLPLSNIRSDIFKDILSWLNIYLTLTDQSKDLTSWESEMFSSWNKDYLFEFMNAASFLEIEPLIKSTSTFVALQLTKYGSKHNEMREYLSVEDEMNEFDIQEFDKISGLNDQRD</sequence>
<dbReference type="GeneID" id="36376627"/>
<dbReference type="InterPro" id="IPR001232">
    <property type="entry name" value="SKP1-like"/>
</dbReference>
<name>A0A090L3I5_STRRB</name>
<evidence type="ECO:0000313" key="4">
    <source>
        <dbReference type="EMBL" id="CEF64262.1"/>
    </source>
</evidence>
<dbReference type="InterPro" id="IPR016897">
    <property type="entry name" value="SKP1"/>
</dbReference>
<evidence type="ECO:0000313" key="5">
    <source>
        <dbReference type="Proteomes" id="UP000035682"/>
    </source>
</evidence>
<dbReference type="WBParaSite" id="SRAE_1000251700.1">
    <property type="protein sequence ID" value="SRAE_1000251700.1"/>
    <property type="gene ID" value="WBGene00259132"/>
</dbReference>